<dbReference type="OMA" id="IHFNYYV"/>
<dbReference type="VEuPathDB" id="VectorBase:ASTEI20_035700"/>
<dbReference type="VEuPathDB" id="VectorBase:ASTEI02293"/>
<protein>
    <recommendedName>
        <fullName evidence="2">Deltamethrin resistance protein prag01 domain-containing protein</fullName>
    </recommendedName>
</protein>
<proteinExistence type="predicted"/>
<dbReference type="EnsemblMetazoa" id="ASTEI02293-RA">
    <property type="protein sequence ID" value="ASTEI02293-PA"/>
    <property type="gene ID" value="ASTEI02293"/>
</dbReference>
<evidence type="ECO:0000313" key="3">
    <source>
        <dbReference type="EnsemblMetazoa" id="ASTEI02293-PA"/>
    </source>
</evidence>
<dbReference type="PANTHER" id="PTHR22133">
    <property type="entry name" value="AT01821P-RELATED"/>
    <property type="match status" value="1"/>
</dbReference>
<dbReference type="Pfam" id="PF16020">
    <property type="entry name" value="Deltameth_res"/>
    <property type="match status" value="1"/>
</dbReference>
<dbReference type="PANTHER" id="PTHR22133:SF2">
    <property type="entry name" value="AT01821P-RELATED"/>
    <property type="match status" value="1"/>
</dbReference>
<keyword evidence="1" id="KW-0472">Membrane</keyword>
<dbReference type="InterPro" id="IPR031973">
    <property type="entry name" value="Deltameth_res_prag01"/>
</dbReference>
<name>A0A182Y1F7_ANOST</name>
<sequence>MQTVQYLRFSALQETKKMQPVRSVANLAIRNAAFLSRGYHGPSNFRVYTMNDMPVPEGDFFEEHRRKNRVYNTVLAAGIVIFGITLTVAKESGLIYLNYNPPKSLD</sequence>
<dbReference type="Proteomes" id="UP000076408">
    <property type="component" value="Unassembled WGS sequence"/>
</dbReference>
<accession>A0A182Y1F7</accession>
<dbReference type="STRING" id="30069.A0A182Y1F7"/>
<keyword evidence="1" id="KW-0812">Transmembrane</keyword>
<reference evidence="4" key="1">
    <citation type="journal article" date="2014" name="Genome Biol.">
        <title>Genome analysis of a major urban malaria vector mosquito, Anopheles stephensi.</title>
        <authorList>
            <person name="Jiang X."/>
            <person name="Peery A."/>
            <person name="Hall A.B."/>
            <person name="Sharma A."/>
            <person name="Chen X.G."/>
            <person name="Waterhouse R.M."/>
            <person name="Komissarov A."/>
            <person name="Riehle M.M."/>
            <person name="Shouche Y."/>
            <person name="Sharakhova M.V."/>
            <person name="Lawson D."/>
            <person name="Pakpour N."/>
            <person name="Arensburger P."/>
            <person name="Davidson V.L."/>
            <person name="Eiglmeier K."/>
            <person name="Emrich S."/>
            <person name="George P."/>
            <person name="Kennedy R.C."/>
            <person name="Mane S.P."/>
            <person name="Maslen G."/>
            <person name="Oringanje C."/>
            <person name="Qi Y."/>
            <person name="Settlage R."/>
            <person name="Tojo M."/>
            <person name="Tubio J.M."/>
            <person name="Unger M.F."/>
            <person name="Wang B."/>
            <person name="Vernick K.D."/>
            <person name="Ribeiro J.M."/>
            <person name="James A.A."/>
            <person name="Michel K."/>
            <person name="Riehle M.A."/>
            <person name="Luckhart S."/>
            <person name="Sharakhov I.V."/>
            <person name="Tu Z."/>
        </authorList>
    </citation>
    <scope>NUCLEOTIDE SEQUENCE [LARGE SCALE GENOMIC DNA]</scope>
    <source>
        <strain evidence="4">Indian</strain>
    </source>
</reference>
<evidence type="ECO:0000259" key="2">
    <source>
        <dbReference type="Pfam" id="PF16020"/>
    </source>
</evidence>
<feature type="transmembrane region" description="Helical" evidence="1">
    <location>
        <begin position="70"/>
        <end position="89"/>
    </location>
</feature>
<dbReference type="VEuPathDB" id="VectorBase:ASTE016210"/>
<evidence type="ECO:0000313" key="4">
    <source>
        <dbReference type="Proteomes" id="UP000076408"/>
    </source>
</evidence>
<reference evidence="3" key="2">
    <citation type="submission" date="2020-05" db="UniProtKB">
        <authorList>
            <consortium name="EnsemblMetazoa"/>
        </authorList>
    </citation>
    <scope>IDENTIFICATION</scope>
    <source>
        <strain evidence="3">Indian</strain>
    </source>
</reference>
<dbReference type="AlphaFoldDB" id="A0A182Y1F7"/>
<feature type="domain" description="Deltamethrin resistance protein prag01" evidence="2">
    <location>
        <begin position="51"/>
        <end position="102"/>
    </location>
</feature>
<keyword evidence="1" id="KW-1133">Transmembrane helix</keyword>
<evidence type="ECO:0000256" key="1">
    <source>
        <dbReference type="SAM" id="Phobius"/>
    </source>
</evidence>
<organism evidence="3 4">
    <name type="scientific">Anopheles stephensi</name>
    <name type="common">Indo-Pakistan malaria mosquito</name>
    <dbReference type="NCBI Taxonomy" id="30069"/>
    <lineage>
        <taxon>Eukaryota</taxon>
        <taxon>Metazoa</taxon>
        <taxon>Ecdysozoa</taxon>
        <taxon>Arthropoda</taxon>
        <taxon>Hexapoda</taxon>
        <taxon>Insecta</taxon>
        <taxon>Pterygota</taxon>
        <taxon>Neoptera</taxon>
        <taxon>Endopterygota</taxon>
        <taxon>Diptera</taxon>
        <taxon>Nematocera</taxon>
        <taxon>Culicoidea</taxon>
        <taxon>Culicidae</taxon>
        <taxon>Anophelinae</taxon>
        <taxon>Anopheles</taxon>
    </lineage>
</organism>
<keyword evidence="4" id="KW-1185">Reference proteome</keyword>